<comment type="caution">
    <text evidence="1">The sequence shown here is derived from an EMBL/GenBank/DDBJ whole genome shotgun (WGS) entry which is preliminary data.</text>
</comment>
<reference evidence="1" key="1">
    <citation type="submission" date="2023-07" db="EMBL/GenBank/DDBJ databases">
        <authorList>
            <consortium name="CYATHOMIX"/>
        </authorList>
    </citation>
    <scope>NUCLEOTIDE SEQUENCE</scope>
    <source>
        <strain evidence="1">N/A</strain>
    </source>
</reference>
<evidence type="ECO:0000313" key="2">
    <source>
        <dbReference type="Proteomes" id="UP001176961"/>
    </source>
</evidence>
<accession>A0AA36DMJ4</accession>
<dbReference type="Proteomes" id="UP001176961">
    <property type="component" value="Unassembled WGS sequence"/>
</dbReference>
<organism evidence="1 2">
    <name type="scientific">Cylicocyclus nassatus</name>
    <name type="common">Nematode worm</name>
    <dbReference type="NCBI Taxonomy" id="53992"/>
    <lineage>
        <taxon>Eukaryota</taxon>
        <taxon>Metazoa</taxon>
        <taxon>Ecdysozoa</taxon>
        <taxon>Nematoda</taxon>
        <taxon>Chromadorea</taxon>
        <taxon>Rhabditida</taxon>
        <taxon>Rhabditina</taxon>
        <taxon>Rhabditomorpha</taxon>
        <taxon>Strongyloidea</taxon>
        <taxon>Strongylidae</taxon>
        <taxon>Cylicocyclus</taxon>
    </lineage>
</organism>
<keyword evidence="2" id="KW-1185">Reference proteome</keyword>
<dbReference type="EMBL" id="CATQJL010000001">
    <property type="protein sequence ID" value="CAJ0590343.1"/>
    <property type="molecule type" value="Genomic_DNA"/>
</dbReference>
<proteinExistence type="predicted"/>
<name>A0AA36DMJ4_CYLNA</name>
<gene>
    <name evidence="1" type="ORF">CYNAS_LOCUS2326</name>
</gene>
<protein>
    <submittedName>
        <fullName evidence="1">Uncharacterized protein</fullName>
    </submittedName>
</protein>
<sequence>MCAYAAYIRCDRTRVMVRCVKDDGGTHAEKDEECALKGKSQAFLLFCHSVSFEQHLTIKQRDRSKPMDPIYFCHEFDTFFQKEHDMRQVLKEKD</sequence>
<dbReference type="AlphaFoldDB" id="A0AA36DMJ4"/>
<evidence type="ECO:0000313" key="1">
    <source>
        <dbReference type="EMBL" id="CAJ0590343.1"/>
    </source>
</evidence>